<evidence type="ECO:0000256" key="1">
    <source>
        <dbReference type="ARBA" id="ARBA00004275"/>
    </source>
</evidence>
<dbReference type="InterPro" id="IPR042099">
    <property type="entry name" value="ANL_N_sf"/>
</dbReference>
<evidence type="ECO:0000313" key="8">
    <source>
        <dbReference type="Proteomes" id="UP001153712"/>
    </source>
</evidence>
<dbReference type="AlphaFoldDB" id="A0A9N9XJ22"/>
<dbReference type="Gene3D" id="3.40.50.12780">
    <property type="entry name" value="N-terminal domain of ligase-like"/>
    <property type="match status" value="1"/>
</dbReference>
<keyword evidence="3" id="KW-0436">Ligase</keyword>
<dbReference type="SUPFAM" id="SSF56801">
    <property type="entry name" value="Acetyl-CoA synthetase-like"/>
    <property type="match status" value="1"/>
</dbReference>
<gene>
    <name evidence="7" type="ORF">PHYEVI_LOCUS2263</name>
</gene>
<evidence type="ECO:0000256" key="3">
    <source>
        <dbReference type="ARBA" id="ARBA00022598"/>
    </source>
</evidence>
<organism evidence="7 8">
    <name type="scientific">Phyllotreta striolata</name>
    <name type="common">Striped flea beetle</name>
    <name type="synonym">Crioceris striolata</name>
    <dbReference type="NCBI Taxonomy" id="444603"/>
    <lineage>
        <taxon>Eukaryota</taxon>
        <taxon>Metazoa</taxon>
        <taxon>Ecdysozoa</taxon>
        <taxon>Arthropoda</taxon>
        <taxon>Hexapoda</taxon>
        <taxon>Insecta</taxon>
        <taxon>Pterygota</taxon>
        <taxon>Neoptera</taxon>
        <taxon>Endopterygota</taxon>
        <taxon>Coleoptera</taxon>
        <taxon>Polyphaga</taxon>
        <taxon>Cucujiformia</taxon>
        <taxon>Chrysomeloidea</taxon>
        <taxon>Chrysomelidae</taxon>
        <taxon>Galerucinae</taxon>
        <taxon>Alticini</taxon>
        <taxon>Phyllotreta</taxon>
    </lineage>
</organism>
<evidence type="ECO:0000259" key="6">
    <source>
        <dbReference type="Pfam" id="PF13193"/>
    </source>
</evidence>
<dbReference type="InterPro" id="IPR045851">
    <property type="entry name" value="AMP-bd_C_sf"/>
</dbReference>
<keyword evidence="4" id="KW-0576">Peroxisome</keyword>
<keyword evidence="8" id="KW-1185">Reference proteome</keyword>
<accession>A0A9N9XJ22</accession>
<comment type="subcellular location">
    <subcellularLocation>
        <location evidence="1">Peroxisome</location>
    </subcellularLocation>
</comment>
<dbReference type="Proteomes" id="UP001153712">
    <property type="component" value="Chromosome 11"/>
</dbReference>
<dbReference type="PANTHER" id="PTHR24096">
    <property type="entry name" value="LONG-CHAIN-FATTY-ACID--COA LIGASE"/>
    <property type="match status" value="1"/>
</dbReference>
<dbReference type="Pfam" id="PF00501">
    <property type="entry name" value="AMP-binding"/>
    <property type="match status" value="1"/>
</dbReference>
<dbReference type="GO" id="GO:0016405">
    <property type="term" value="F:CoA-ligase activity"/>
    <property type="evidence" value="ECO:0007669"/>
    <property type="project" value="TreeGrafter"/>
</dbReference>
<dbReference type="PROSITE" id="PS00455">
    <property type="entry name" value="AMP_BINDING"/>
    <property type="match status" value="1"/>
</dbReference>
<dbReference type="GO" id="GO:0005777">
    <property type="term" value="C:peroxisome"/>
    <property type="evidence" value="ECO:0007669"/>
    <property type="project" value="UniProtKB-SubCell"/>
</dbReference>
<evidence type="ECO:0000256" key="4">
    <source>
        <dbReference type="ARBA" id="ARBA00023140"/>
    </source>
</evidence>
<feature type="domain" description="AMP-binding enzyme C-terminal" evidence="6">
    <location>
        <begin position="433"/>
        <end position="503"/>
    </location>
</feature>
<dbReference type="InterPro" id="IPR020845">
    <property type="entry name" value="AMP-binding_CS"/>
</dbReference>
<reference evidence="7" key="1">
    <citation type="submission" date="2022-01" db="EMBL/GenBank/DDBJ databases">
        <authorList>
            <person name="King R."/>
        </authorList>
    </citation>
    <scope>NUCLEOTIDE SEQUENCE</scope>
</reference>
<dbReference type="InterPro" id="IPR025110">
    <property type="entry name" value="AMP-bd_C"/>
</dbReference>
<dbReference type="Gene3D" id="3.30.300.30">
    <property type="match status" value="1"/>
</dbReference>
<dbReference type="PANTHER" id="PTHR24096:SF149">
    <property type="entry name" value="AMP-BINDING DOMAIN-CONTAINING PROTEIN-RELATED"/>
    <property type="match status" value="1"/>
</dbReference>
<name>A0A9N9XJ22_PHYSR</name>
<proteinExistence type="inferred from homology"/>
<evidence type="ECO:0000256" key="2">
    <source>
        <dbReference type="ARBA" id="ARBA00006432"/>
    </source>
</evidence>
<dbReference type="EMBL" id="OU900104">
    <property type="protein sequence ID" value="CAG9855826.1"/>
    <property type="molecule type" value="Genomic_DNA"/>
</dbReference>
<evidence type="ECO:0000313" key="7">
    <source>
        <dbReference type="EMBL" id="CAG9855826.1"/>
    </source>
</evidence>
<comment type="similarity">
    <text evidence="2">Belongs to the ATP-dependent AMP-binding enzyme family.</text>
</comment>
<feature type="domain" description="AMP-dependent synthetase/ligase" evidence="5">
    <location>
        <begin position="16"/>
        <end position="380"/>
    </location>
</feature>
<protein>
    <submittedName>
        <fullName evidence="7">Uncharacterized protein</fullName>
    </submittedName>
</protein>
<dbReference type="Pfam" id="PF13193">
    <property type="entry name" value="AMP-binding_C"/>
    <property type="match status" value="1"/>
</dbReference>
<evidence type="ECO:0000259" key="5">
    <source>
        <dbReference type="Pfam" id="PF00501"/>
    </source>
</evidence>
<sequence length="517" mass="58000">MNDQSPVSVGQLLFDSLTKYGDKTLLFIADTGERVTHSELLTWSVRAALRLREDGVRRGDIVSTCTDNHKYSWIPFLATQFLGGISANFNSMLPPEEAVLLMRSIRPKVLFVSKDDREYVERCLKEAGVDAKLVVFGSSFSDYIAQRDDESDFKPATIDSVTETAVVIFSSGTTGLPKGVCLSHNSWYKIAQPISIRYTINDDDAYVFLFCSTLYWITGIFNIVRSIYTGNVCVVCRKFDTVECWKYIEKYKVTVMFIGTFSIMDFVKSKPENIDASSLKLCYTGGSPVTVNMMKSLCEALPHTKILLLYGMTETTGGFMSFDPTDDRQYEMQLAKPLSSGLMPEGVEWKVVDVNTNKILGPNENGELRVKMEILMNGYFGVDSSEVFDSDGYFKTGDICNYDEDKCFFIVDRIKEMIKYRGWQISPAFIVDVLLQHPAVSEAAVIGIPHEIDVDHPMGIVVVDKKTTEKEIADFVNSRVTDVQKLRAGVRIVEKIPKTVSGKVKKSALIELVKDIV</sequence>
<dbReference type="InterPro" id="IPR000873">
    <property type="entry name" value="AMP-dep_synth/lig_dom"/>
</dbReference>
<dbReference type="OrthoDB" id="10253869at2759"/>